<name>A0ABS5W809_9SPHN</name>
<comment type="caution">
    <text evidence="1">The sequence shown here is derived from an EMBL/GenBank/DDBJ whole genome shotgun (WGS) entry which is preliminary data.</text>
</comment>
<dbReference type="RefSeq" id="WP_214537757.1">
    <property type="nucleotide sequence ID" value="NZ_JAHFVK010000003.1"/>
</dbReference>
<proteinExistence type="predicted"/>
<evidence type="ECO:0000313" key="1">
    <source>
        <dbReference type="EMBL" id="MBT2135905.1"/>
    </source>
</evidence>
<gene>
    <name evidence="1" type="ORF">KK137_16330</name>
</gene>
<dbReference type="Proteomes" id="UP000811255">
    <property type="component" value="Unassembled WGS sequence"/>
</dbReference>
<accession>A0ABS5W809</accession>
<reference evidence="1 2" key="1">
    <citation type="submission" date="2021-05" db="EMBL/GenBank/DDBJ databases">
        <title>Croceibacterium sp. LX-88 genome sequence.</title>
        <authorList>
            <person name="Luo X."/>
        </authorList>
    </citation>
    <scope>NUCLEOTIDE SEQUENCE [LARGE SCALE GENOMIC DNA]</scope>
    <source>
        <strain evidence="1 2">LX-88</strain>
    </source>
</reference>
<dbReference type="EMBL" id="JAHFVK010000003">
    <property type="protein sequence ID" value="MBT2135905.1"/>
    <property type="molecule type" value="Genomic_DNA"/>
</dbReference>
<organism evidence="1 2">
    <name type="scientific">Croceibacterium selenioxidans</name>
    <dbReference type="NCBI Taxonomy" id="2838833"/>
    <lineage>
        <taxon>Bacteria</taxon>
        <taxon>Pseudomonadati</taxon>
        <taxon>Pseudomonadota</taxon>
        <taxon>Alphaproteobacteria</taxon>
        <taxon>Sphingomonadales</taxon>
        <taxon>Erythrobacteraceae</taxon>
        <taxon>Croceibacterium</taxon>
    </lineage>
</organism>
<sequence length="54" mass="5791">MKTMFDREFFSSKLGIAALASIIAMISFNAFALNQQICLAADANPVDAPLVELA</sequence>
<keyword evidence="2" id="KW-1185">Reference proteome</keyword>
<protein>
    <submittedName>
        <fullName evidence="1">Uncharacterized protein</fullName>
    </submittedName>
</protein>
<evidence type="ECO:0000313" key="2">
    <source>
        <dbReference type="Proteomes" id="UP000811255"/>
    </source>
</evidence>